<dbReference type="KEGG" id="hni:W911_05885"/>
<dbReference type="Proteomes" id="UP000018542">
    <property type="component" value="Chromosome"/>
</dbReference>
<dbReference type="STRING" id="1029756.W911_05885"/>
<reference evidence="7 8" key="1">
    <citation type="journal article" date="2014" name="Genome Announc.">
        <title>Complete Genome Sequence of Hyphomicrobium nitrativorans Strain NL23, a Denitrifying Bacterium Isolated from Biofilm of a Methanol-Fed Denitrification System Treating Seawater at the Montreal Biodome.</title>
        <authorList>
            <person name="Martineau C."/>
            <person name="Villeneuve C."/>
            <person name="Mauffrey F."/>
            <person name="Villemur R."/>
        </authorList>
    </citation>
    <scope>NUCLEOTIDE SEQUENCE [LARGE SCALE GENOMIC DNA]</scope>
    <source>
        <strain evidence="7">NL23</strain>
    </source>
</reference>
<evidence type="ECO:0000256" key="2">
    <source>
        <dbReference type="ARBA" id="ARBA00022723"/>
    </source>
</evidence>
<feature type="domain" description="Cytochrome c" evidence="6">
    <location>
        <begin position="56"/>
        <end position="152"/>
    </location>
</feature>
<keyword evidence="1 4" id="KW-0349">Heme</keyword>
<keyword evidence="5" id="KW-0732">Signal</keyword>
<evidence type="ECO:0000259" key="6">
    <source>
        <dbReference type="PROSITE" id="PS51007"/>
    </source>
</evidence>
<evidence type="ECO:0000256" key="4">
    <source>
        <dbReference type="PROSITE-ProRule" id="PRU00433"/>
    </source>
</evidence>
<dbReference type="Gene3D" id="1.10.760.10">
    <property type="entry name" value="Cytochrome c-like domain"/>
    <property type="match status" value="1"/>
</dbReference>
<dbReference type="GO" id="GO:0009055">
    <property type="term" value="F:electron transfer activity"/>
    <property type="evidence" value="ECO:0007669"/>
    <property type="project" value="InterPro"/>
</dbReference>
<dbReference type="GO" id="GO:0020037">
    <property type="term" value="F:heme binding"/>
    <property type="evidence" value="ECO:0007669"/>
    <property type="project" value="InterPro"/>
</dbReference>
<dbReference type="OrthoDB" id="9811281at2"/>
<sequence length="154" mass="15957">MTMPAATLRAALTTAVAVSILAASAAGHDAEAQSPLEAIESTEKGELKNPHSGDAGAAEEGHKLYMAAGCNGCHGGTGGGGMGPPLSNQVWVYGDDDDTLFRLITLGSDDLQAAGYRRIGTEAVVGPMPHAKDIVKSADDMWKIVTWIKSLHEN</sequence>
<evidence type="ECO:0000313" key="7">
    <source>
        <dbReference type="EMBL" id="AHB48035.1"/>
    </source>
</evidence>
<dbReference type="InterPro" id="IPR009056">
    <property type="entry name" value="Cyt_c-like_dom"/>
</dbReference>
<protein>
    <submittedName>
        <fullName evidence="7">Cytochrome C</fullName>
    </submittedName>
</protein>
<evidence type="ECO:0000256" key="1">
    <source>
        <dbReference type="ARBA" id="ARBA00022617"/>
    </source>
</evidence>
<proteinExistence type="predicted"/>
<dbReference type="Pfam" id="PF00034">
    <property type="entry name" value="Cytochrom_C"/>
    <property type="match status" value="1"/>
</dbReference>
<evidence type="ECO:0000256" key="3">
    <source>
        <dbReference type="ARBA" id="ARBA00023004"/>
    </source>
</evidence>
<name>V5SD98_9HYPH</name>
<keyword evidence="8" id="KW-1185">Reference proteome</keyword>
<dbReference type="RefSeq" id="WP_023786576.1">
    <property type="nucleotide sequence ID" value="NC_022997.1"/>
</dbReference>
<feature type="chain" id="PRO_5004740612" evidence="5">
    <location>
        <begin position="26"/>
        <end position="154"/>
    </location>
</feature>
<keyword evidence="3 4" id="KW-0408">Iron</keyword>
<organism evidence="7 8">
    <name type="scientific">Hyphomicrobium nitrativorans NL23</name>
    <dbReference type="NCBI Taxonomy" id="1029756"/>
    <lineage>
        <taxon>Bacteria</taxon>
        <taxon>Pseudomonadati</taxon>
        <taxon>Pseudomonadota</taxon>
        <taxon>Alphaproteobacteria</taxon>
        <taxon>Hyphomicrobiales</taxon>
        <taxon>Hyphomicrobiaceae</taxon>
        <taxon>Hyphomicrobium</taxon>
    </lineage>
</organism>
<dbReference type="SUPFAM" id="SSF46626">
    <property type="entry name" value="Cytochrome c"/>
    <property type="match status" value="1"/>
</dbReference>
<evidence type="ECO:0000256" key="5">
    <source>
        <dbReference type="SAM" id="SignalP"/>
    </source>
</evidence>
<keyword evidence="2 4" id="KW-0479">Metal-binding</keyword>
<dbReference type="PATRIC" id="fig|1029756.8.peg.1236"/>
<dbReference type="PROSITE" id="PS51007">
    <property type="entry name" value="CYTC"/>
    <property type="match status" value="1"/>
</dbReference>
<dbReference type="AlphaFoldDB" id="V5SD98"/>
<dbReference type="EMBL" id="CP006912">
    <property type="protein sequence ID" value="AHB48035.1"/>
    <property type="molecule type" value="Genomic_DNA"/>
</dbReference>
<accession>V5SD98</accession>
<dbReference type="GO" id="GO:0046872">
    <property type="term" value="F:metal ion binding"/>
    <property type="evidence" value="ECO:0007669"/>
    <property type="project" value="UniProtKB-KW"/>
</dbReference>
<gene>
    <name evidence="7" type="ORF">W911_05885</name>
</gene>
<dbReference type="InterPro" id="IPR036909">
    <property type="entry name" value="Cyt_c-like_dom_sf"/>
</dbReference>
<evidence type="ECO:0000313" key="8">
    <source>
        <dbReference type="Proteomes" id="UP000018542"/>
    </source>
</evidence>
<feature type="signal peptide" evidence="5">
    <location>
        <begin position="1"/>
        <end position="25"/>
    </location>
</feature>
<dbReference type="HOGENOM" id="CLU_1701875_0_0_5"/>